<feature type="domain" description="Fe2OG dioxygenase" evidence="2">
    <location>
        <begin position="183"/>
        <end position="292"/>
    </location>
</feature>
<gene>
    <name evidence="3" type="ORF">SCF082_LOCUS16238</name>
</gene>
<keyword evidence="1" id="KW-0560">Oxidoreductase</keyword>
<evidence type="ECO:0000313" key="4">
    <source>
        <dbReference type="Proteomes" id="UP001642464"/>
    </source>
</evidence>
<sequence length="333" mass="36983">MRLPVVDLAAGAERAVARALREASATHGFFYVAGHGVAREVVAEAFAEMEGFFEDSQAKKACAGAFRGYVGLFEQGDYGVDESDVRQERAPGSAAAEKLLVGEQPLDFKEMFHFGTTLPRSHEMFHDLLFAPNVWPPQRPRFREALQTYYNAVLGLSDEMLQLFALSLDLPKRYFVDMARSTPMNSMNCVHYPPLSAFPKHERPLSEAQLGIGAHTDFEAVTLLSQHGPTDACLDILVDGAWHPVPPLADHFVVNVGDMLARASGDIFRSTVHRARNHATQHRFSIAFFRAPDFDANISPRDIAAPRRQYEPLQAGVHMLRRVAKANEPNLIS</sequence>
<dbReference type="InterPro" id="IPR027443">
    <property type="entry name" value="IPNS-like_sf"/>
</dbReference>
<dbReference type="InterPro" id="IPR005123">
    <property type="entry name" value="Oxoglu/Fe-dep_dioxygenase_dom"/>
</dbReference>
<name>A0ABP0K9N5_9DINO</name>
<dbReference type="InterPro" id="IPR044861">
    <property type="entry name" value="IPNS-like_FE2OG_OXY"/>
</dbReference>
<dbReference type="InterPro" id="IPR050231">
    <property type="entry name" value="Iron_ascorbate_oxido_reductase"/>
</dbReference>
<dbReference type="PRINTS" id="PR00682">
    <property type="entry name" value="IPNSYNTHASE"/>
</dbReference>
<dbReference type="PROSITE" id="PS51471">
    <property type="entry name" value="FE2OG_OXY"/>
    <property type="match status" value="1"/>
</dbReference>
<keyword evidence="4" id="KW-1185">Reference proteome</keyword>
<dbReference type="Pfam" id="PF14226">
    <property type="entry name" value="DIOX_N"/>
    <property type="match status" value="1"/>
</dbReference>
<dbReference type="SUPFAM" id="SSF51197">
    <property type="entry name" value="Clavaminate synthase-like"/>
    <property type="match status" value="1"/>
</dbReference>
<dbReference type="Proteomes" id="UP001642464">
    <property type="component" value="Unassembled WGS sequence"/>
</dbReference>
<evidence type="ECO:0000256" key="1">
    <source>
        <dbReference type="RuleBase" id="RU003682"/>
    </source>
</evidence>
<accession>A0ABP0K9N5</accession>
<reference evidence="3 4" key="1">
    <citation type="submission" date="2024-02" db="EMBL/GenBank/DDBJ databases">
        <authorList>
            <person name="Chen Y."/>
            <person name="Shah S."/>
            <person name="Dougan E. K."/>
            <person name="Thang M."/>
            <person name="Chan C."/>
        </authorList>
    </citation>
    <scope>NUCLEOTIDE SEQUENCE [LARGE SCALE GENOMIC DNA]</scope>
</reference>
<dbReference type="GO" id="GO:0051213">
    <property type="term" value="F:dioxygenase activity"/>
    <property type="evidence" value="ECO:0007669"/>
    <property type="project" value="UniProtKB-KW"/>
</dbReference>
<proteinExistence type="inferred from homology"/>
<evidence type="ECO:0000259" key="2">
    <source>
        <dbReference type="PROSITE" id="PS51471"/>
    </source>
</evidence>
<protein>
    <submittedName>
        <fullName evidence="3">2-oxoglutarate-dependent dioxygenase asL3 (Xenovulene A biosynthesis cluster protein L3)</fullName>
    </submittedName>
</protein>
<organism evidence="3 4">
    <name type="scientific">Durusdinium trenchii</name>
    <dbReference type="NCBI Taxonomy" id="1381693"/>
    <lineage>
        <taxon>Eukaryota</taxon>
        <taxon>Sar</taxon>
        <taxon>Alveolata</taxon>
        <taxon>Dinophyceae</taxon>
        <taxon>Suessiales</taxon>
        <taxon>Symbiodiniaceae</taxon>
        <taxon>Durusdinium</taxon>
    </lineage>
</organism>
<keyword evidence="1" id="KW-0479">Metal-binding</keyword>
<keyword evidence="3" id="KW-0223">Dioxygenase</keyword>
<keyword evidence="1" id="KW-0408">Iron</keyword>
<dbReference type="EMBL" id="CAXAMM010010510">
    <property type="protein sequence ID" value="CAK9023506.1"/>
    <property type="molecule type" value="Genomic_DNA"/>
</dbReference>
<comment type="caution">
    <text evidence="3">The sequence shown here is derived from an EMBL/GenBank/DDBJ whole genome shotgun (WGS) entry which is preliminary data.</text>
</comment>
<dbReference type="Gene3D" id="2.60.120.330">
    <property type="entry name" value="B-lactam Antibiotic, Isopenicillin N Synthase, Chain"/>
    <property type="match status" value="1"/>
</dbReference>
<evidence type="ECO:0000313" key="3">
    <source>
        <dbReference type="EMBL" id="CAK9023506.1"/>
    </source>
</evidence>
<dbReference type="PANTHER" id="PTHR47990">
    <property type="entry name" value="2-OXOGLUTARATE (2OG) AND FE(II)-DEPENDENT OXYGENASE SUPERFAMILY PROTEIN-RELATED"/>
    <property type="match status" value="1"/>
</dbReference>
<comment type="similarity">
    <text evidence="1">Belongs to the iron/ascorbate-dependent oxidoreductase family.</text>
</comment>
<dbReference type="Pfam" id="PF03171">
    <property type="entry name" value="2OG-FeII_Oxy"/>
    <property type="match status" value="1"/>
</dbReference>
<dbReference type="InterPro" id="IPR026992">
    <property type="entry name" value="DIOX_N"/>
</dbReference>